<evidence type="ECO:0000256" key="2">
    <source>
        <dbReference type="ARBA" id="ARBA00022448"/>
    </source>
</evidence>
<comment type="subcellular location">
    <subcellularLocation>
        <location evidence="16">Cell membrane</location>
        <topology evidence="16">Multi-pass membrane protein</topology>
    </subcellularLocation>
    <subcellularLocation>
        <location evidence="1">Membrane</location>
    </subcellularLocation>
</comment>
<comment type="similarity">
    <text evidence="16">Belongs to the cation transport ATPase (P-type) (TC 3.A.3) family. Type IA subfamily.</text>
</comment>
<dbReference type="InterPro" id="IPR023298">
    <property type="entry name" value="ATPase_P-typ_TM_dom_sf"/>
</dbReference>
<dbReference type="Gene3D" id="2.70.150.10">
    <property type="entry name" value="Calcium-transporting ATPase, cytoplasmic transduction domain A"/>
    <property type="match status" value="1"/>
</dbReference>
<evidence type="ECO:0000256" key="5">
    <source>
        <dbReference type="ARBA" id="ARBA00022553"/>
    </source>
</evidence>
<feature type="transmembrane region" description="Helical" evidence="16">
    <location>
        <begin position="592"/>
        <end position="613"/>
    </location>
</feature>
<feature type="domain" description="P-type ATPase A" evidence="17">
    <location>
        <begin position="107"/>
        <end position="208"/>
    </location>
</feature>
<dbReference type="Gene3D" id="3.40.1110.10">
    <property type="entry name" value="Calcium-transporting ATPase, cytoplasmic domain N"/>
    <property type="match status" value="1"/>
</dbReference>
<feature type="transmembrane region" description="Helical" evidence="16">
    <location>
        <begin position="619"/>
        <end position="639"/>
    </location>
</feature>
<dbReference type="Pfam" id="PF00122">
    <property type="entry name" value="E1-E2_ATPase"/>
    <property type="match status" value="1"/>
</dbReference>
<keyword evidence="5 16" id="KW-0597">Phosphoprotein</keyword>
<dbReference type="PROSITE" id="PS00154">
    <property type="entry name" value="ATPASE_E1_E2"/>
    <property type="match status" value="1"/>
</dbReference>
<evidence type="ECO:0000256" key="9">
    <source>
        <dbReference type="ARBA" id="ARBA00022840"/>
    </source>
</evidence>
<dbReference type="Proteomes" id="UP001276150">
    <property type="component" value="Unassembled WGS sequence"/>
</dbReference>
<evidence type="ECO:0000256" key="12">
    <source>
        <dbReference type="ARBA" id="ARBA00022967"/>
    </source>
</evidence>
<protein>
    <recommendedName>
        <fullName evidence="16">Potassium-transporting ATPase ATP-binding subunit</fullName>
        <ecNumber evidence="16">7.2.2.6</ecNumber>
    </recommendedName>
    <alternativeName>
        <fullName evidence="16">ATP phosphohydrolase [potassium-transporting] B chain</fullName>
    </alternativeName>
    <alternativeName>
        <fullName evidence="16">Potassium-binding and translocating subunit B</fullName>
    </alternativeName>
    <alternativeName>
        <fullName evidence="16">Potassium-translocating ATPase B chain</fullName>
    </alternativeName>
</protein>
<dbReference type="NCBIfam" id="TIGR01494">
    <property type="entry name" value="ATPase_P-type"/>
    <property type="match status" value="2"/>
</dbReference>
<feature type="binding site" evidence="16">
    <location>
        <position position="523"/>
    </location>
    <ligand>
        <name>Mg(2+)</name>
        <dbReference type="ChEBI" id="CHEBI:18420"/>
    </ligand>
</feature>
<evidence type="ECO:0000256" key="13">
    <source>
        <dbReference type="ARBA" id="ARBA00022989"/>
    </source>
</evidence>
<dbReference type="EMBL" id="JAPMIV010000034">
    <property type="protein sequence ID" value="MDV6375725.1"/>
    <property type="molecule type" value="Genomic_DNA"/>
</dbReference>
<keyword evidence="8 16" id="KW-0547">Nucleotide-binding</keyword>
<keyword evidence="10 16" id="KW-0460">Magnesium</keyword>
<dbReference type="RefSeq" id="WP_317641075.1">
    <property type="nucleotide sequence ID" value="NZ_JAPMIV010000034.1"/>
</dbReference>
<name>A0ABU4DV10_9DEIO</name>
<dbReference type="PANTHER" id="PTHR43743:SF1">
    <property type="entry name" value="POTASSIUM-TRANSPORTING ATPASE ATP-BINDING SUBUNIT"/>
    <property type="match status" value="1"/>
</dbReference>
<evidence type="ECO:0000256" key="6">
    <source>
        <dbReference type="ARBA" id="ARBA00022692"/>
    </source>
</evidence>
<dbReference type="PANTHER" id="PTHR43743">
    <property type="entry name" value="POTASSIUM-TRANSPORTING ATPASE ATP-BINDING SUBUNIT"/>
    <property type="match status" value="1"/>
</dbReference>
<dbReference type="Gene3D" id="3.40.50.1000">
    <property type="entry name" value="HAD superfamily/HAD-like"/>
    <property type="match status" value="1"/>
</dbReference>
<feature type="transmembrane region" description="Helical" evidence="16">
    <location>
        <begin position="659"/>
        <end position="681"/>
    </location>
</feature>
<feature type="transmembrane region" description="Helical" evidence="16">
    <location>
        <begin position="67"/>
        <end position="86"/>
    </location>
</feature>
<dbReference type="NCBIfam" id="TIGR01497">
    <property type="entry name" value="kdpB"/>
    <property type="match status" value="1"/>
</dbReference>
<evidence type="ECO:0000256" key="8">
    <source>
        <dbReference type="ARBA" id="ARBA00022741"/>
    </source>
</evidence>
<dbReference type="InterPro" id="IPR008250">
    <property type="entry name" value="ATPase_P-typ_transduc_dom_A_sf"/>
</dbReference>
<feature type="active site" description="4-aspartylphosphate intermediate" evidence="16">
    <location>
        <position position="307"/>
    </location>
</feature>
<comment type="function">
    <text evidence="16">Part of the high-affinity ATP-driven potassium transport (or Kdp) system, which catalyzes the hydrolysis of ATP coupled with the electrogenic transport of potassium into the cytoplasm. This subunit is responsible for energy coupling to the transport system and for the release of the potassium ions to the cytoplasm.</text>
</comment>
<dbReference type="InterPro" id="IPR023214">
    <property type="entry name" value="HAD_sf"/>
</dbReference>
<dbReference type="InterPro" id="IPR006391">
    <property type="entry name" value="P-type_ATPase_bsu_IA"/>
</dbReference>
<dbReference type="InterPro" id="IPR023299">
    <property type="entry name" value="ATPase_P-typ_cyto_dom_N"/>
</dbReference>
<dbReference type="InterPro" id="IPR059000">
    <property type="entry name" value="ATPase_P-type_domA"/>
</dbReference>
<evidence type="ECO:0000256" key="4">
    <source>
        <dbReference type="ARBA" id="ARBA00022538"/>
    </source>
</evidence>
<dbReference type="SUPFAM" id="SSF81660">
    <property type="entry name" value="Metal cation-transporting ATPase, ATP-binding domain N"/>
    <property type="match status" value="1"/>
</dbReference>
<feature type="transmembrane region" description="Helical" evidence="16">
    <location>
        <begin position="248"/>
        <end position="271"/>
    </location>
</feature>
<dbReference type="SFLD" id="SFLDF00027">
    <property type="entry name" value="p-type_atpase"/>
    <property type="match status" value="1"/>
</dbReference>
<keyword evidence="13 16" id="KW-1133">Transmembrane helix</keyword>
<reference evidence="18 19" key="1">
    <citation type="submission" date="2022-11" db="EMBL/GenBank/DDBJ databases">
        <title>Deinococcus ZS9-10, Low Temperature and Draught-tolerating, UV-resistant Bacteria from Continental Antarctica.</title>
        <authorList>
            <person name="Cheng L."/>
        </authorList>
    </citation>
    <scope>NUCLEOTIDE SEQUENCE [LARGE SCALE GENOMIC DNA]</scope>
    <source>
        <strain evidence="18 19">ZS9-10</strain>
    </source>
</reference>
<evidence type="ECO:0000256" key="16">
    <source>
        <dbReference type="HAMAP-Rule" id="MF_00285"/>
    </source>
</evidence>
<keyword evidence="7 16" id="KW-0479">Metal-binding</keyword>
<evidence type="ECO:0000256" key="15">
    <source>
        <dbReference type="ARBA" id="ARBA00023136"/>
    </source>
</evidence>
<evidence type="ECO:0000256" key="11">
    <source>
        <dbReference type="ARBA" id="ARBA00022958"/>
    </source>
</evidence>
<evidence type="ECO:0000256" key="1">
    <source>
        <dbReference type="ARBA" id="ARBA00004370"/>
    </source>
</evidence>
<evidence type="ECO:0000313" key="19">
    <source>
        <dbReference type="Proteomes" id="UP001276150"/>
    </source>
</evidence>
<dbReference type="Pfam" id="PF00702">
    <property type="entry name" value="Hydrolase"/>
    <property type="match status" value="1"/>
</dbReference>
<keyword evidence="6 16" id="KW-0812">Transmembrane</keyword>
<keyword evidence="11 16" id="KW-0630">Potassium</keyword>
<accession>A0ABU4DV10</accession>
<keyword evidence="14 16" id="KW-0406">Ion transport</keyword>
<comment type="subunit">
    <text evidence="16">The system is composed of three essential subunits: KdpA, KdpB and KdpC.</text>
</comment>
<dbReference type="SUPFAM" id="SSF81665">
    <property type="entry name" value="Calcium ATPase, transmembrane domain M"/>
    <property type="match status" value="1"/>
</dbReference>
<dbReference type="InterPro" id="IPR018303">
    <property type="entry name" value="ATPase_P-typ_P_site"/>
</dbReference>
<comment type="catalytic activity">
    <reaction evidence="16">
        <text>K(+)(out) + ATP + H2O = K(+)(in) + ADP + phosphate + H(+)</text>
        <dbReference type="Rhea" id="RHEA:16777"/>
        <dbReference type="ChEBI" id="CHEBI:15377"/>
        <dbReference type="ChEBI" id="CHEBI:15378"/>
        <dbReference type="ChEBI" id="CHEBI:29103"/>
        <dbReference type="ChEBI" id="CHEBI:30616"/>
        <dbReference type="ChEBI" id="CHEBI:43474"/>
        <dbReference type="ChEBI" id="CHEBI:456216"/>
        <dbReference type="EC" id="7.2.2.6"/>
    </reaction>
</comment>
<dbReference type="SFLD" id="SFLDG00002">
    <property type="entry name" value="C1.7:_P-type_atpase_like"/>
    <property type="match status" value="1"/>
</dbReference>
<dbReference type="InterPro" id="IPR044492">
    <property type="entry name" value="P_typ_ATPase_HD_dom"/>
</dbReference>
<dbReference type="CDD" id="cd02078">
    <property type="entry name" value="P-type_ATPase_K"/>
    <property type="match status" value="1"/>
</dbReference>
<dbReference type="EC" id="7.2.2.6" evidence="16"/>
<feature type="transmembrane region" description="Helical" evidence="16">
    <location>
        <begin position="41"/>
        <end position="61"/>
    </location>
</feature>
<dbReference type="HAMAP" id="MF_00285">
    <property type="entry name" value="KdpB"/>
    <property type="match status" value="1"/>
</dbReference>
<dbReference type="SUPFAM" id="SSF56784">
    <property type="entry name" value="HAD-like"/>
    <property type="match status" value="1"/>
</dbReference>
<dbReference type="PRINTS" id="PR00119">
    <property type="entry name" value="CATATPASE"/>
</dbReference>
<comment type="caution">
    <text evidence="18">The sequence shown here is derived from an EMBL/GenBank/DDBJ whole genome shotgun (WGS) entry which is preliminary data.</text>
</comment>
<organism evidence="18 19">
    <name type="scientific">Deinococcus arenicola</name>
    <dbReference type="NCBI Taxonomy" id="2994950"/>
    <lineage>
        <taxon>Bacteria</taxon>
        <taxon>Thermotogati</taxon>
        <taxon>Deinococcota</taxon>
        <taxon>Deinococci</taxon>
        <taxon>Deinococcales</taxon>
        <taxon>Deinococcaceae</taxon>
        <taxon>Deinococcus</taxon>
    </lineage>
</organism>
<evidence type="ECO:0000256" key="14">
    <source>
        <dbReference type="ARBA" id="ARBA00023065"/>
    </source>
</evidence>
<keyword evidence="2 16" id="KW-0813">Transport</keyword>
<feature type="binding site" evidence="16">
    <location>
        <position position="348"/>
    </location>
    <ligand>
        <name>ATP</name>
        <dbReference type="ChEBI" id="CHEBI:30616"/>
    </ligand>
</feature>
<evidence type="ECO:0000256" key="3">
    <source>
        <dbReference type="ARBA" id="ARBA00022475"/>
    </source>
</evidence>
<feature type="binding site" evidence="16">
    <location>
        <position position="396"/>
    </location>
    <ligand>
        <name>ATP</name>
        <dbReference type="ChEBI" id="CHEBI:30616"/>
    </ligand>
</feature>
<evidence type="ECO:0000256" key="10">
    <source>
        <dbReference type="ARBA" id="ARBA00022842"/>
    </source>
</evidence>
<feature type="binding site" evidence="16">
    <location>
        <position position="344"/>
    </location>
    <ligand>
        <name>ATP</name>
        <dbReference type="ChEBI" id="CHEBI:30616"/>
    </ligand>
</feature>
<gene>
    <name evidence="16 18" type="primary">kdpB</name>
    <name evidence="18" type="ORF">ORD21_14095</name>
</gene>
<keyword evidence="12 16" id="KW-1278">Translocase</keyword>
<keyword evidence="19" id="KW-1185">Reference proteome</keyword>
<evidence type="ECO:0000259" key="17">
    <source>
        <dbReference type="Pfam" id="PF00122"/>
    </source>
</evidence>
<dbReference type="InterPro" id="IPR001757">
    <property type="entry name" value="P_typ_ATPase"/>
</dbReference>
<dbReference type="PROSITE" id="PS01229">
    <property type="entry name" value="COF_2"/>
    <property type="match status" value="1"/>
</dbReference>
<keyword evidence="4 16" id="KW-0633">Potassium transport</keyword>
<dbReference type="SFLD" id="SFLDS00003">
    <property type="entry name" value="Haloacid_Dehalogenase"/>
    <property type="match status" value="1"/>
</dbReference>
<keyword evidence="9 16" id="KW-0067">ATP-binding</keyword>
<feature type="transmembrane region" description="Helical" evidence="16">
    <location>
        <begin position="219"/>
        <end position="242"/>
    </location>
</feature>
<evidence type="ECO:0000256" key="7">
    <source>
        <dbReference type="ARBA" id="ARBA00022723"/>
    </source>
</evidence>
<dbReference type="SUPFAM" id="SSF81653">
    <property type="entry name" value="Calcium ATPase, transduction domain A"/>
    <property type="match status" value="1"/>
</dbReference>
<sequence length="686" mass="71341">MTASPTESGGKESIFSPLLVRAAIRASFAKLSPRAQARNPVMFLVYLGTILTLYVAVANLVTGQPVGYPLATSLLLFLTVLFANFAEGLAEARGKAQAASLRAARQDTPARRLVDGVETTVPSTELQRDDLIVVTAGELIPADGEIVEGLASVDESAITGESAPVIREAGTDYSGVTGGTKVLSDRIVVRVTSGAGESFLDRMIALVEGASRQKTPNEIALSILLSGLTLVFLLAVVTLYPFTVYTGVAASPVTLIALLVCLIPTTIGGLLPAIGIAGMDRALQANVIAKSGKAVEVAGDIDVLLLDKTGTITIGNRQATRFSPLSGVSAAELARAAALSSLADPTPEGKSIVTLARTLTDLPAQPANAEFIEFSAQTRMSGVDFDDAGTTVRIRKGAADRMARFASEFGAAAPTDLTALVEEVARAGGTPLTVAEVRGDVARVLGVVALSDVVKPGIRERFAQLRQMGLRTVMITGDNPLTAEAIAREAGVDGFLAEATPEDKLQMIKDEQLAGKLVAMMGDGTNDAPALAQADVGLAMNSGTQAAKEAGNMVDLDSDPTKLLEVIEIGKGLLITRGALTTFSIANDVAKYFAILPALFVVAYPPLAVLNVMQLHSPTSAVLSAVIFNALIIPFLIPLALRGVPYRSTSAAALLSRNLLVYGLGGLLLPFIAIKIIDLLITPLLG</sequence>
<keyword evidence="3 16" id="KW-1003">Cell membrane</keyword>
<feature type="binding site" evidence="16">
    <location>
        <position position="527"/>
    </location>
    <ligand>
        <name>Mg(2+)</name>
        <dbReference type="ChEBI" id="CHEBI:18420"/>
    </ligand>
</feature>
<keyword evidence="15 16" id="KW-0472">Membrane</keyword>
<feature type="binding site" evidence="16">
    <location>
        <begin position="374"/>
        <end position="381"/>
    </location>
    <ligand>
        <name>ATP</name>
        <dbReference type="ChEBI" id="CHEBI:30616"/>
    </ligand>
</feature>
<evidence type="ECO:0000313" key="18">
    <source>
        <dbReference type="EMBL" id="MDV6375725.1"/>
    </source>
</evidence>
<dbReference type="InterPro" id="IPR036412">
    <property type="entry name" value="HAD-like_sf"/>
</dbReference>
<proteinExistence type="inferred from homology"/>